<feature type="binding site" evidence="12">
    <location>
        <position position="7"/>
    </location>
    <ligand>
        <name>Zn(2+)</name>
        <dbReference type="ChEBI" id="CHEBI:29105"/>
    </ligand>
</feature>
<keyword evidence="7" id="KW-0805">Transcription regulation</keyword>
<dbReference type="FunFam" id="3.30.160.60:FF:000097">
    <property type="entry name" value="Zinc finger protein"/>
    <property type="match status" value="1"/>
</dbReference>
<feature type="region of interest" description="Disordered" evidence="13">
    <location>
        <begin position="434"/>
        <end position="454"/>
    </location>
</feature>
<evidence type="ECO:0000256" key="2">
    <source>
        <dbReference type="ARBA" id="ARBA00004123"/>
    </source>
</evidence>
<feature type="non-terminal residue" evidence="16">
    <location>
        <position position="629"/>
    </location>
</feature>
<evidence type="ECO:0000313" key="16">
    <source>
        <dbReference type="EMBL" id="CAH0717975.1"/>
    </source>
</evidence>
<dbReference type="SMART" id="SM00868">
    <property type="entry name" value="zf-AD"/>
    <property type="match status" value="1"/>
</dbReference>
<evidence type="ECO:0000256" key="3">
    <source>
        <dbReference type="ARBA" id="ARBA00022723"/>
    </source>
</evidence>
<evidence type="ECO:0000313" key="17">
    <source>
        <dbReference type="Proteomes" id="UP000838878"/>
    </source>
</evidence>
<evidence type="ECO:0000259" key="15">
    <source>
        <dbReference type="PROSITE" id="PS51915"/>
    </source>
</evidence>
<sequence length="629" mass="73671">MADLKICRICLRTEAKVYNYEQYQLKSYYEEVLALKVPESDDLPHFFCFECAMLLHKFHKFKEKCYFGQKVLKEILWKGPITYEAVYKIDRYGLNLESPLEIIILNSNEEQCITTISIKEEIKDQRHAKIENIEVDEDTLIENTFVEIEIDTDKKEILDIDNEKEDVVLITKNRESKRQKEKCEVKSCLADKDKWKIIDLTEEEAVKEFRDRASDEKYVAAAYRCTDCFKGFSKENMLKRHKTLAHNESNMFECRFCHMRFKWKCHVRKHMKQHYTKYECLRCHMVCPIENTAILHEQYHSGILWKCKFCTEEFRHSSTYYTHLRTHRSQFVCTLCGSSFVSEAGLNMHKRLKHCTSDESPDDDEDLNAFCSRCDIRFETRKAYEEHLFHSALHGEVVVDGIKIEKAVPIQRKILAKKVQNKITNLLKSRKFDDVPIKPGTGGRKRRQKSKPTTCHQCGKHFSTQAACMKHHLAEHPRTSFFAPAQRHICEICGASLAPGSVAVHQNMHSRERVHACGVCARQFHSSIGLKRHMVTHTGEKPFACSLCDKRFTQSNSMKLHYRTFHLKQPYPKRNRRKKKDDQKKSMSEDSCSEEPQEQKESKEAGIEPALAQAENSDINYLTLGYQKY</sequence>
<organism evidence="16 17">
    <name type="scientific">Brenthis ino</name>
    <name type="common">lesser marbled fritillary</name>
    <dbReference type="NCBI Taxonomy" id="405034"/>
    <lineage>
        <taxon>Eukaryota</taxon>
        <taxon>Metazoa</taxon>
        <taxon>Ecdysozoa</taxon>
        <taxon>Arthropoda</taxon>
        <taxon>Hexapoda</taxon>
        <taxon>Insecta</taxon>
        <taxon>Pterygota</taxon>
        <taxon>Neoptera</taxon>
        <taxon>Endopterygota</taxon>
        <taxon>Lepidoptera</taxon>
        <taxon>Glossata</taxon>
        <taxon>Ditrysia</taxon>
        <taxon>Papilionoidea</taxon>
        <taxon>Nymphalidae</taxon>
        <taxon>Heliconiinae</taxon>
        <taxon>Argynnini</taxon>
        <taxon>Brenthis</taxon>
    </lineage>
</organism>
<feature type="domain" description="C2H2-type" evidence="14">
    <location>
        <begin position="252"/>
        <end position="279"/>
    </location>
</feature>
<keyword evidence="4" id="KW-0677">Repeat</keyword>
<comment type="subcellular location">
    <subcellularLocation>
        <location evidence="2">Nucleus</location>
    </subcellularLocation>
</comment>
<evidence type="ECO:0000259" key="14">
    <source>
        <dbReference type="PROSITE" id="PS50157"/>
    </source>
</evidence>
<keyword evidence="3 12" id="KW-0479">Metal-binding</keyword>
<gene>
    <name evidence="16" type="ORF">BINO364_LOCUS4518</name>
</gene>
<feature type="binding site" evidence="12">
    <location>
        <position position="10"/>
    </location>
    <ligand>
        <name>Zn(2+)</name>
        <dbReference type="ChEBI" id="CHEBI:29105"/>
    </ligand>
</feature>
<dbReference type="Pfam" id="PF00096">
    <property type="entry name" value="zf-C2H2"/>
    <property type="match status" value="1"/>
</dbReference>
<evidence type="ECO:0000256" key="11">
    <source>
        <dbReference type="PROSITE-ProRule" id="PRU00042"/>
    </source>
</evidence>
<dbReference type="AlphaFoldDB" id="A0A8J9Y976"/>
<dbReference type="SUPFAM" id="SSF57667">
    <property type="entry name" value="beta-beta-alpha zinc fingers"/>
    <property type="match status" value="3"/>
</dbReference>
<keyword evidence="5 11" id="KW-0863">Zinc-finger</keyword>
<dbReference type="Proteomes" id="UP000838878">
    <property type="component" value="Chromosome 12"/>
</dbReference>
<feature type="binding site" evidence="12">
    <location>
        <position position="51"/>
    </location>
    <ligand>
        <name>Zn(2+)</name>
        <dbReference type="ChEBI" id="CHEBI:29105"/>
    </ligand>
</feature>
<evidence type="ECO:0000256" key="1">
    <source>
        <dbReference type="ARBA" id="ARBA00003767"/>
    </source>
</evidence>
<evidence type="ECO:0000256" key="13">
    <source>
        <dbReference type="SAM" id="MobiDB-lite"/>
    </source>
</evidence>
<dbReference type="PROSITE" id="PS50157">
    <property type="entry name" value="ZINC_FINGER_C2H2_2"/>
    <property type="match status" value="6"/>
</dbReference>
<dbReference type="InterPro" id="IPR013087">
    <property type="entry name" value="Znf_C2H2_type"/>
</dbReference>
<proteinExistence type="predicted"/>
<feature type="binding site" evidence="12">
    <location>
        <position position="48"/>
    </location>
    <ligand>
        <name>Zn(2+)</name>
        <dbReference type="ChEBI" id="CHEBI:29105"/>
    </ligand>
</feature>
<feature type="compositionally biased region" description="Basic residues" evidence="13">
    <location>
        <begin position="563"/>
        <end position="579"/>
    </location>
</feature>
<dbReference type="Gene3D" id="3.40.1800.20">
    <property type="match status" value="1"/>
</dbReference>
<dbReference type="OrthoDB" id="6365676at2759"/>
<dbReference type="SMART" id="SM00355">
    <property type="entry name" value="ZnF_C2H2"/>
    <property type="match status" value="10"/>
</dbReference>
<evidence type="ECO:0000256" key="5">
    <source>
        <dbReference type="ARBA" id="ARBA00022771"/>
    </source>
</evidence>
<evidence type="ECO:0000256" key="9">
    <source>
        <dbReference type="ARBA" id="ARBA00023163"/>
    </source>
</evidence>
<dbReference type="InterPro" id="IPR036236">
    <property type="entry name" value="Znf_C2H2_sf"/>
</dbReference>
<dbReference type="InterPro" id="IPR012934">
    <property type="entry name" value="Znf_AD"/>
</dbReference>
<keyword evidence="9" id="KW-0804">Transcription</keyword>
<feature type="region of interest" description="Disordered" evidence="13">
    <location>
        <begin position="563"/>
        <end position="612"/>
    </location>
</feature>
<dbReference type="SUPFAM" id="SSF57716">
    <property type="entry name" value="Glucocorticoid receptor-like (DNA-binding domain)"/>
    <property type="match status" value="1"/>
</dbReference>
<feature type="domain" description="C2H2-type" evidence="14">
    <location>
        <begin position="331"/>
        <end position="359"/>
    </location>
</feature>
<reference evidence="16" key="1">
    <citation type="submission" date="2021-12" db="EMBL/GenBank/DDBJ databases">
        <authorList>
            <person name="Martin H S."/>
        </authorList>
    </citation>
    <scope>NUCLEOTIDE SEQUENCE</scope>
</reference>
<keyword evidence="8" id="KW-0238">DNA-binding</keyword>
<dbReference type="Gene3D" id="3.30.160.60">
    <property type="entry name" value="Classic Zinc Finger"/>
    <property type="match status" value="4"/>
</dbReference>
<keyword evidence="17" id="KW-1185">Reference proteome</keyword>
<comment type="function">
    <text evidence="1">May be involved in transcriptional regulation.</text>
</comment>
<feature type="domain" description="C2H2-type" evidence="14">
    <location>
        <begin position="305"/>
        <end position="332"/>
    </location>
</feature>
<evidence type="ECO:0000256" key="6">
    <source>
        <dbReference type="ARBA" id="ARBA00022833"/>
    </source>
</evidence>
<protein>
    <submittedName>
        <fullName evidence="16">Uncharacterized protein</fullName>
    </submittedName>
</protein>
<dbReference type="GO" id="GO:0005634">
    <property type="term" value="C:nucleus"/>
    <property type="evidence" value="ECO:0007669"/>
    <property type="project" value="UniProtKB-SubCell"/>
</dbReference>
<accession>A0A8J9Y976</accession>
<evidence type="ECO:0000256" key="8">
    <source>
        <dbReference type="ARBA" id="ARBA00023125"/>
    </source>
</evidence>
<dbReference type="GO" id="GO:0008270">
    <property type="term" value="F:zinc ion binding"/>
    <property type="evidence" value="ECO:0007669"/>
    <property type="project" value="UniProtKB-UniRule"/>
</dbReference>
<name>A0A8J9Y976_9NEOP</name>
<dbReference type="PANTHER" id="PTHR24394">
    <property type="entry name" value="ZINC FINGER PROTEIN"/>
    <property type="match status" value="1"/>
</dbReference>
<feature type="domain" description="C2H2-type" evidence="14">
    <location>
        <begin position="515"/>
        <end position="542"/>
    </location>
</feature>
<feature type="domain" description="ZAD" evidence="15">
    <location>
        <begin position="5"/>
        <end position="75"/>
    </location>
</feature>
<feature type="compositionally biased region" description="Basic and acidic residues" evidence="13">
    <location>
        <begin position="597"/>
        <end position="606"/>
    </location>
</feature>
<keyword evidence="10" id="KW-0539">Nucleus</keyword>
<dbReference type="Pfam" id="PF07776">
    <property type="entry name" value="zf-AD"/>
    <property type="match status" value="1"/>
</dbReference>
<dbReference type="EMBL" id="OV170232">
    <property type="protein sequence ID" value="CAH0717975.1"/>
    <property type="molecule type" value="Genomic_DNA"/>
</dbReference>
<evidence type="ECO:0000256" key="10">
    <source>
        <dbReference type="ARBA" id="ARBA00023242"/>
    </source>
</evidence>
<evidence type="ECO:0000256" key="4">
    <source>
        <dbReference type="ARBA" id="ARBA00022737"/>
    </source>
</evidence>
<keyword evidence="6 12" id="KW-0862">Zinc</keyword>
<feature type="domain" description="C2H2-type" evidence="14">
    <location>
        <begin position="543"/>
        <end position="571"/>
    </location>
</feature>
<dbReference type="GO" id="GO:0000981">
    <property type="term" value="F:DNA-binding transcription factor activity, RNA polymerase II-specific"/>
    <property type="evidence" value="ECO:0007669"/>
    <property type="project" value="TreeGrafter"/>
</dbReference>
<evidence type="ECO:0000256" key="7">
    <source>
        <dbReference type="ARBA" id="ARBA00023015"/>
    </source>
</evidence>
<feature type="domain" description="C2H2-type" evidence="14">
    <location>
        <begin position="223"/>
        <end position="251"/>
    </location>
</feature>
<dbReference type="GO" id="GO:0003677">
    <property type="term" value="F:DNA binding"/>
    <property type="evidence" value="ECO:0007669"/>
    <property type="project" value="UniProtKB-KW"/>
</dbReference>
<dbReference type="PANTHER" id="PTHR24394:SF29">
    <property type="entry name" value="MYONEURIN"/>
    <property type="match status" value="1"/>
</dbReference>
<dbReference type="PROSITE" id="PS00028">
    <property type="entry name" value="ZINC_FINGER_C2H2_1"/>
    <property type="match status" value="7"/>
</dbReference>
<dbReference type="PROSITE" id="PS51915">
    <property type="entry name" value="ZAD"/>
    <property type="match status" value="1"/>
</dbReference>
<evidence type="ECO:0000256" key="12">
    <source>
        <dbReference type="PROSITE-ProRule" id="PRU01263"/>
    </source>
</evidence>